<feature type="region of interest" description="Disordered" evidence="1">
    <location>
        <begin position="80"/>
        <end position="103"/>
    </location>
</feature>
<feature type="region of interest" description="Disordered" evidence="1">
    <location>
        <begin position="180"/>
        <end position="201"/>
    </location>
</feature>
<dbReference type="EMBL" id="BAAALN010000019">
    <property type="protein sequence ID" value="GAA1251946.1"/>
    <property type="molecule type" value="Genomic_DNA"/>
</dbReference>
<name>A0ABN1WKR4_9PSEU</name>
<proteinExistence type="predicted"/>
<gene>
    <name evidence="2" type="ORF">GCM10009676_43490</name>
</gene>
<organism evidence="2 3">
    <name type="scientific">Prauserella halophila</name>
    <dbReference type="NCBI Taxonomy" id="185641"/>
    <lineage>
        <taxon>Bacteria</taxon>
        <taxon>Bacillati</taxon>
        <taxon>Actinomycetota</taxon>
        <taxon>Actinomycetes</taxon>
        <taxon>Pseudonocardiales</taxon>
        <taxon>Pseudonocardiaceae</taxon>
        <taxon>Prauserella</taxon>
    </lineage>
</organism>
<evidence type="ECO:0000313" key="3">
    <source>
        <dbReference type="Proteomes" id="UP001500653"/>
    </source>
</evidence>
<sequence>MDRYEELRETVERAADDDAVEADDVVSALEVLREVREELADWEPRLIAAARRLGVSWAELAPALGVASRQAAERRYLRLHKPEHKPEHEAESTADERVQAERDRRAGQRAVRAWAQDNSEVVRKLAALVGSLDDVGDEARVHVDVVSRTLGDDDPVLLISPMVSAAAHLRDSHPDLAAQVDGVNSEVEQARRDAVDRRVGR</sequence>
<evidence type="ECO:0000313" key="2">
    <source>
        <dbReference type="EMBL" id="GAA1251946.1"/>
    </source>
</evidence>
<dbReference type="RefSeq" id="WP_253865280.1">
    <property type="nucleotide sequence ID" value="NZ_BAAALN010000019.1"/>
</dbReference>
<evidence type="ECO:0000256" key="1">
    <source>
        <dbReference type="SAM" id="MobiDB-lite"/>
    </source>
</evidence>
<comment type="caution">
    <text evidence="2">The sequence shown here is derived from an EMBL/GenBank/DDBJ whole genome shotgun (WGS) entry which is preliminary data.</text>
</comment>
<accession>A0ABN1WKR4</accession>
<reference evidence="2 3" key="1">
    <citation type="journal article" date="2019" name="Int. J. Syst. Evol. Microbiol.">
        <title>The Global Catalogue of Microorganisms (GCM) 10K type strain sequencing project: providing services to taxonomists for standard genome sequencing and annotation.</title>
        <authorList>
            <consortium name="The Broad Institute Genomics Platform"/>
            <consortium name="The Broad Institute Genome Sequencing Center for Infectious Disease"/>
            <person name="Wu L."/>
            <person name="Ma J."/>
        </authorList>
    </citation>
    <scope>NUCLEOTIDE SEQUENCE [LARGE SCALE GENOMIC DNA]</scope>
    <source>
        <strain evidence="2 3">JCM 13023</strain>
    </source>
</reference>
<keyword evidence="3" id="KW-1185">Reference proteome</keyword>
<feature type="compositionally biased region" description="Basic and acidic residues" evidence="1">
    <location>
        <begin position="188"/>
        <end position="201"/>
    </location>
</feature>
<protein>
    <submittedName>
        <fullName evidence="2">DUF3156 family protein</fullName>
    </submittedName>
</protein>
<feature type="compositionally biased region" description="Basic and acidic residues" evidence="1">
    <location>
        <begin position="84"/>
        <end position="103"/>
    </location>
</feature>
<dbReference type="Proteomes" id="UP001500653">
    <property type="component" value="Unassembled WGS sequence"/>
</dbReference>